<evidence type="ECO:0000313" key="7">
    <source>
        <dbReference type="Proteomes" id="UP000673394"/>
    </source>
</evidence>
<protein>
    <submittedName>
        <fullName evidence="6">DoxX family protein</fullName>
    </submittedName>
</protein>
<evidence type="ECO:0000256" key="1">
    <source>
        <dbReference type="ARBA" id="ARBA00004141"/>
    </source>
</evidence>
<dbReference type="InterPro" id="IPR032808">
    <property type="entry name" value="DoxX"/>
</dbReference>
<gene>
    <name evidence="6" type="ORF">I8J30_18135</name>
</gene>
<comment type="caution">
    <text evidence="6">The sequence shown here is derived from an EMBL/GenBank/DDBJ whole genome shotgun (WGS) entry which is preliminary data.</text>
</comment>
<dbReference type="EMBL" id="JAGKSP010000007">
    <property type="protein sequence ID" value="MBP3964643.1"/>
    <property type="molecule type" value="Genomic_DNA"/>
</dbReference>
<evidence type="ECO:0000256" key="3">
    <source>
        <dbReference type="ARBA" id="ARBA00022989"/>
    </source>
</evidence>
<keyword evidence="2 5" id="KW-0812">Transmembrane</keyword>
<keyword evidence="7" id="KW-1185">Reference proteome</keyword>
<keyword evidence="3 5" id="KW-1133">Transmembrane helix</keyword>
<sequence length="119" mass="12633">MNIALWVAQILLALMFLMGGMMKTFQYEKVKASMPWAKDSSRGFVLLIGLSELLAAIGFIVPPATDILPWLAGVAAIGIAVIMALAIGVHARRGENQAIVMNVVILAIAVFIAIGRLGS</sequence>
<feature type="transmembrane region" description="Helical" evidence="5">
    <location>
        <begin position="99"/>
        <end position="118"/>
    </location>
</feature>
<dbReference type="Proteomes" id="UP000673394">
    <property type="component" value="Unassembled WGS sequence"/>
</dbReference>
<accession>A0ABS5CFM2</accession>
<evidence type="ECO:0000313" key="6">
    <source>
        <dbReference type="EMBL" id="MBP3964643.1"/>
    </source>
</evidence>
<name>A0ABS5CFM2_9BACL</name>
<feature type="transmembrane region" description="Helical" evidence="5">
    <location>
        <begin position="6"/>
        <end position="22"/>
    </location>
</feature>
<keyword evidence="4 5" id="KW-0472">Membrane</keyword>
<proteinExistence type="predicted"/>
<evidence type="ECO:0000256" key="2">
    <source>
        <dbReference type="ARBA" id="ARBA00022692"/>
    </source>
</evidence>
<evidence type="ECO:0000256" key="5">
    <source>
        <dbReference type="SAM" id="Phobius"/>
    </source>
</evidence>
<organism evidence="6 7">
    <name type="scientific">Paenibacillus lignilyticus</name>
    <dbReference type="NCBI Taxonomy" id="1172615"/>
    <lineage>
        <taxon>Bacteria</taxon>
        <taxon>Bacillati</taxon>
        <taxon>Bacillota</taxon>
        <taxon>Bacilli</taxon>
        <taxon>Bacillales</taxon>
        <taxon>Paenibacillaceae</taxon>
        <taxon>Paenibacillus</taxon>
    </lineage>
</organism>
<dbReference type="Pfam" id="PF13564">
    <property type="entry name" value="DoxX_2"/>
    <property type="match status" value="1"/>
</dbReference>
<comment type="subcellular location">
    <subcellularLocation>
        <location evidence="1">Membrane</location>
        <topology evidence="1">Multi-pass membrane protein</topology>
    </subcellularLocation>
</comment>
<reference evidence="6 7" key="1">
    <citation type="submission" date="2021-04" db="EMBL/GenBank/DDBJ databases">
        <title>Paenibacillus sp. DLE-14 whole genome sequence.</title>
        <authorList>
            <person name="Ham Y.J."/>
        </authorList>
    </citation>
    <scope>NUCLEOTIDE SEQUENCE [LARGE SCALE GENOMIC DNA]</scope>
    <source>
        <strain evidence="6 7">DLE-14</strain>
    </source>
</reference>
<dbReference type="RefSeq" id="WP_210660371.1">
    <property type="nucleotide sequence ID" value="NZ_JAGKSP010000007.1"/>
</dbReference>
<feature type="transmembrane region" description="Helical" evidence="5">
    <location>
        <begin position="43"/>
        <end position="61"/>
    </location>
</feature>
<feature type="transmembrane region" description="Helical" evidence="5">
    <location>
        <begin position="67"/>
        <end position="87"/>
    </location>
</feature>
<evidence type="ECO:0000256" key="4">
    <source>
        <dbReference type="ARBA" id="ARBA00023136"/>
    </source>
</evidence>